<dbReference type="Proteomes" id="UP000301737">
    <property type="component" value="Unassembled WGS sequence"/>
</dbReference>
<dbReference type="AlphaFoldDB" id="A0A4C2E8Z7"/>
<proteinExistence type="predicted"/>
<accession>A0A4C2E8Z7</accession>
<evidence type="ECO:0000313" key="2">
    <source>
        <dbReference type="Proteomes" id="UP000301737"/>
    </source>
</evidence>
<reference evidence="1 2" key="1">
    <citation type="submission" date="2019-01" db="EMBL/GenBank/DDBJ databases">
        <title>Draft Genome Sequencing of Zygosaccharomyces mellis Ca-7.</title>
        <authorList>
            <person name="Shiwa Y."/>
            <person name="Kanesaki Y."/>
            <person name="Ishige T."/>
            <person name="Mura K."/>
            <person name="Hori T."/>
            <person name="Tamura T."/>
        </authorList>
    </citation>
    <scope>NUCLEOTIDE SEQUENCE [LARGE SCALE GENOMIC DNA]</scope>
    <source>
        <strain evidence="1 2">Ca-7</strain>
    </source>
</reference>
<keyword evidence="2" id="KW-1185">Reference proteome</keyword>
<sequence length="120" mass="14457">MTAYNWSSVLQMSLQKFSIMGWKVKPKILLSDTLRCVSFPLLCHCKYLGSLDGENTRTLLRTLQYRYNPEYFLMEVNLMFRVTKRVLSHKGFTGEYHDMNKQFWSIFFLVFLFLVFEKWD</sequence>
<dbReference type="EMBL" id="BIMX01000020">
    <property type="protein sequence ID" value="GCF00655.1"/>
    <property type="molecule type" value="Genomic_DNA"/>
</dbReference>
<evidence type="ECO:0000313" key="1">
    <source>
        <dbReference type="EMBL" id="GCF00655.1"/>
    </source>
</evidence>
<gene>
    <name evidence="1" type="ORF">ZYGM_002434</name>
</gene>
<comment type="caution">
    <text evidence="1">The sequence shown here is derived from an EMBL/GenBank/DDBJ whole genome shotgun (WGS) entry which is preliminary data.</text>
</comment>
<organism evidence="1 2">
    <name type="scientific">Zygosaccharomyces mellis</name>
    <dbReference type="NCBI Taxonomy" id="42258"/>
    <lineage>
        <taxon>Eukaryota</taxon>
        <taxon>Fungi</taxon>
        <taxon>Dikarya</taxon>
        <taxon>Ascomycota</taxon>
        <taxon>Saccharomycotina</taxon>
        <taxon>Saccharomycetes</taxon>
        <taxon>Saccharomycetales</taxon>
        <taxon>Saccharomycetaceae</taxon>
        <taxon>Zygosaccharomyces</taxon>
    </lineage>
</organism>
<protein>
    <submittedName>
        <fullName evidence="1">Uncharacterized protein</fullName>
    </submittedName>
</protein>
<name>A0A4C2E8Z7_9SACH</name>